<dbReference type="PANTHER" id="PTHR33695">
    <property type="entry name" value="LIPOPROTEIN SIGNAL PEPTIDASE"/>
    <property type="match status" value="1"/>
</dbReference>
<dbReference type="PANTHER" id="PTHR33695:SF1">
    <property type="entry name" value="LIPOPROTEIN SIGNAL PEPTIDASE"/>
    <property type="match status" value="1"/>
</dbReference>
<comment type="pathway">
    <text evidence="9">Protein modification; lipoprotein biosynthesis (signal peptide cleavage).</text>
</comment>
<dbReference type="GO" id="GO:0006508">
    <property type="term" value="P:proteolysis"/>
    <property type="evidence" value="ECO:0007669"/>
    <property type="project" value="UniProtKB-KW"/>
</dbReference>
<gene>
    <name evidence="9" type="primary">lspA</name>
    <name evidence="12" type="ORF">GV832_18645</name>
</gene>
<proteinExistence type="inferred from homology"/>
<keyword evidence="2 9" id="KW-1003">Cell membrane</keyword>
<feature type="transmembrane region" description="Helical" evidence="9">
    <location>
        <begin position="90"/>
        <end position="111"/>
    </location>
</feature>
<dbReference type="EC" id="3.4.23.36" evidence="9"/>
<comment type="similarity">
    <text evidence="1 9 11">Belongs to the peptidase A8 family.</text>
</comment>
<dbReference type="InterPro" id="IPR001872">
    <property type="entry name" value="Peptidase_A8"/>
</dbReference>
<evidence type="ECO:0000256" key="3">
    <source>
        <dbReference type="ARBA" id="ARBA00022670"/>
    </source>
</evidence>
<dbReference type="GO" id="GO:0004190">
    <property type="term" value="F:aspartic-type endopeptidase activity"/>
    <property type="evidence" value="ECO:0007669"/>
    <property type="project" value="UniProtKB-UniRule"/>
</dbReference>
<comment type="caution">
    <text evidence="9">Lacks conserved residue(s) required for the propagation of feature annotation.</text>
</comment>
<feature type="transmembrane region" description="Helical" evidence="9">
    <location>
        <begin position="131"/>
        <end position="148"/>
    </location>
</feature>
<evidence type="ECO:0000256" key="2">
    <source>
        <dbReference type="ARBA" id="ARBA00022475"/>
    </source>
</evidence>
<feature type="active site" evidence="9">
    <location>
        <position position="135"/>
    </location>
</feature>
<evidence type="ECO:0000256" key="5">
    <source>
        <dbReference type="ARBA" id="ARBA00022750"/>
    </source>
</evidence>
<dbReference type="HAMAP" id="MF_00161">
    <property type="entry name" value="LspA"/>
    <property type="match status" value="1"/>
</dbReference>
<dbReference type="AlphaFoldDB" id="A0AAE4YDE3"/>
<keyword evidence="3 9" id="KW-0645">Protease</keyword>
<evidence type="ECO:0000313" key="12">
    <source>
        <dbReference type="EMBL" id="NBZ89612.1"/>
    </source>
</evidence>
<accession>A0AAE4YDE3</accession>
<evidence type="ECO:0000256" key="11">
    <source>
        <dbReference type="RuleBase" id="RU004181"/>
    </source>
</evidence>
<protein>
    <recommendedName>
        <fullName evidence="9">Lipoprotein signal peptidase</fullName>
        <ecNumber evidence="9">3.4.23.36</ecNumber>
    </recommendedName>
    <alternativeName>
        <fullName evidence="9">Prolipoprotein signal peptidase</fullName>
    </alternativeName>
    <alternativeName>
        <fullName evidence="9">Signal peptidase II</fullName>
        <shortName evidence="9">SPase II</shortName>
    </alternativeName>
</protein>
<keyword evidence="4 9" id="KW-0812">Transmembrane</keyword>
<feature type="active site" evidence="9">
    <location>
        <position position="116"/>
    </location>
</feature>
<evidence type="ECO:0000256" key="7">
    <source>
        <dbReference type="ARBA" id="ARBA00022989"/>
    </source>
</evidence>
<evidence type="ECO:0000313" key="13">
    <source>
        <dbReference type="Proteomes" id="UP001193501"/>
    </source>
</evidence>
<comment type="caution">
    <text evidence="12">The sequence shown here is derived from an EMBL/GenBank/DDBJ whole genome shotgun (WGS) entry which is preliminary data.</text>
</comment>
<dbReference type="PRINTS" id="PR00781">
    <property type="entry name" value="LIPOSIGPTASE"/>
</dbReference>
<comment type="subcellular location">
    <subcellularLocation>
        <location evidence="9">Cell membrane</location>
        <topology evidence="9">Multi-pass membrane protein</topology>
    </subcellularLocation>
</comment>
<dbReference type="RefSeq" id="WP_168776412.1">
    <property type="nucleotide sequence ID" value="NZ_JAABNR010000027.1"/>
</dbReference>
<keyword evidence="8 9" id="KW-0472">Membrane</keyword>
<keyword evidence="13" id="KW-1185">Reference proteome</keyword>
<reference evidence="12" key="1">
    <citation type="submission" date="2020-01" db="EMBL/GenBank/DDBJ databases">
        <authorList>
            <person name="Chen W.-M."/>
        </authorList>
    </citation>
    <scope>NUCLEOTIDE SEQUENCE</scope>
    <source>
        <strain evidence="12">CYK-10</strain>
    </source>
</reference>
<organism evidence="12 13">
    <name type="scientific">Stagnihabitans tardus</name>
    <dbReference type="NCBI Taxonomy" id="2699202"/>
    <lineage>
        <taxon>Bacteria</taxon>
        <taxon>Pseudomonadati</taxon>
        <taxon>Pseudomonadota</taxon>
        <taxon>Alphaproteobacteria</taxon>
        <taxon>Rhodobacterales</taxon>
        <taxon>Paracoccaceae</taxon>
        <taxon>Stagnihabitans</taxon>
    </lineage>
</organism>
<name>A0AAE4YDE3_9RHOB</name>
<dbReference type="PROSITE" id="PS00855">
    <property type="entry name" value="SPASE_II"/>
    <property type="match status" value="1"/>
</dbReference>
<dbReference type="Proteomes" id="UP001193501">
    <property type="component" value="Unassembled WGS sequence"/>
</dbReference>
<feature type="transmembrane region" description="Helical" evidence="9">
    <location>
        <begin position="62"/>
        <end position="83"/>
    </location>
</feature>
<evidence type="ECO:0000256" key="4">
    <source>
        <dbReference type="ARBA" id="ARBA00022692"/>
    </source>
</evidence>
<evidence type="ECO:0000256" key="6">
    <source>
        <dbReference type="ARBA" id="ARBA00022801"/>
    </source>
</evidence>
<dbReference type="GO" id="GO:0005886">
    <property type="term" value="C:plasma membrane"/>
    <property type="evidence" value="ECO:0007669"/>
    <property type="project" value="UniProtKB-SubCell"/>
</dbReference>
<keyword evidence="7 9" id="KW-1133">Transmembrane helix</keyword>
<comment type="catalytic activity">
    <reaction evidence="9 10">
        <text>Release of signal peptides from bacterial membrane prolipoproteins. Hydrolyzes -Xaa-Yaa-Zaa-|-(S,diacylglyceryl)Cys-, in which Xaa is hydrophobic (preferably Leu), and Yaa (Ala or Ser) and Zaa (Gly or Ala) have small, neutral side chains.</text>
        <dbReference type="EC" id="3.4.23.36"/>
    </reaction>
</comment>
<dbReference type="EMBL" id="JAABNR010000027">
    <property type="protein sequence ID" value="NBZ89612.1"/>
    <property type="molecule type" value="Genomic_DNA"/>
</dbReference>
<evidence type="ECO:0000256" key="10">
    <source>
        <dbReference type="RuleBase" id="RU000594"/>
    </source>
</evidence>
<keyword evidence="5 9" id="KW-0064">Aspartyl protease</keyword>
<keyword evidence="6 9" id="KW-0378">Hydrolase</keyword>
<sequence>MRRLFLTAAGVFALDQVTKYLVVILMDLRNRGEIDVWPPFVNFRMAWNYGVNFGLLGGDGLILRWTLIAVALGISAWVLRWALNEGTGRVLVAAGLLIGGALGNVIDRILYGAVADFLNMSCCGIDNPFSFNVADVAIFLGAVGLILFTGKGPQKNGRDGRGRLR</sequence>
<evidence type="ECO:0000256" key="9">
    <source>
        <dbReference type="HAMAP-Rule" id="MF_00161"/>
    </source>
</evidence>
<dbReference type="Pfam" id="PF01252">
    <property type="entry name" value="Peptidase_A8"/>
    <property type="match status" value="1"/>
</dbReference>
<dbReference type="NCBIfam" id="TIGR00077">
    <property type="entry name" value="lspA"/>
    <property type="match status" value="1"/>
</dbReference>
<evidence type="ECO:0000256" key="1">
    <source>
        <dbReference type="ARBA" id="ARBA00006139"/>
    </source>
</evidence>
<evidence type="ECO:0000256" key="8">
    <source>
        <dbReference type="ARBA" id="ARBA00023136"/>
    </source>
</evidence>
<comment type="function">
    <text evidence="9 10">This protein specifically catalyzes the removal of signal peptides from prolipoproteins.</text>
</comment>